<dbReference type="Proteomes" id="UP000278775">
    <property type="component" value="Unassembled WGS sequence"/>
</dbReference>
<protein>
    <submittedName>
        <fullName evidence="1">Addiction module family protein</fullName>
    </submittedName>
</protein>
<dbReference type="EMBL" id="QWIU01000002">
    <property type="protein sequence ID" value="RNA61482.1"/>
    <property type="molecule type" value="Genomic_DNA"/>
</dbReference>
<dbReference type="AlphaFoldDB" id="A0A3M7TD21"/>
<comment type="caution">
    <text evidence="1">The sequence shown here is derived from an EMBL/GenBank/DDBJ whole genome shotgun (WGS) entry which is preliminary data.</text>
</comment>
<dbReference type="Pfam" id="PF09720">
    <property type="entry name" value="Unstab_antitox"/>
    <property type="match status" value="1"/>
</dbReference>
<sequence length="78" mass="9346">MDNTLELKERIHEFIDRADERTLKIINAIITSEESEEEELSPEHKAILDERLQEYRNNPTSGKFWKEVRQDLKNEYGI</sequence>
<evidence type="ECO:0000313" key="2">
    <source>
        <dbReference type="Proteomes" id="UP000278775"/>
    </source>
</evidence>
<dbReference type="InterPro" id="IPR013406">
    <property type="entry name" value="CHP02574_addiction_mod"/>
</dbReference>
<evidence type="ECO:0000313" key="1">
    <source>
        <dbReference type="EMBL" id="RNA61482.1"/>
    </source>
</evidence>
<proteinExistence type="predicted"/>
<dbReference type="RefSeq" id="WP_122635623.1">
    <property type="nucleotide sequence ID" value="NZ_QWIU01000002.1"/>
</dbReference>
<gene>
    <name evidence="1" type="ORF">D1631_05810</name>
</gene>
<organism evidence="1 2">
    <name type="scientific">Chryseobacterium nematophagum</name>
    <dbReference type="NCBI Taxonomy" id="2305228"/>
    <lineage>
        <taxon>Bacteria</taxon>
        <taxon>Pseudomonadati</taxon>
        <taxon>Bacteroidota</taxon>
        <taxon>Flavobacteriia</taxon>
        <taxon>Flavobacteriales</taxon>
        <taxon>Weeksellaceae</taxon>
        <taxon>Chryseobacterium group</taxon>
        <taxon>Chryseobacterium</taxon>
    </lineage>
</organism>
<name>A0A3M7TD21_9FLAO</name>
<reference evidence="1 2" key="1">
    <citation type="submission" date="2018-08" db="EMBL/GenBank/DDBJ databases">
        <title>Chryseobacterium nematophagum: a novel matrix digesting pathogen of nematodes.</title>
        <authorList>
            <person name="Page A."/>
            <person name="Roberts M."/>
            <person name="Felix M.-A."/>
            <person name="Weir W."/>
        </authorList>
    </citation>
    <scope>NUCLEOTIDE SEQUENCE [LARGE SCALE GENOMIC DNA]</scope>
    <source>
        <strain evidence="1 2">JUb129</strain>
    </source>
</reference>
<dbReference type="OrthoDB" id="827658at2"/>
<accession>A0A3M7TD21</accession>